<dbReference type="Proteomes" id="UP000015100">
    <property type="component" value="Unassembled WGS sequence"/>
</dbReference>
<evidence type="ECO:0000313" key="2">
    <source>
        <dbReference type="EMBL" id="EPS45850.1"/>
    </source>
</evidence>
<evidence type="ECO:0000313" key="3">
    <source>
        <dbReference type="Proteomes" id="UP000015100"/>
    </source>
</evidence>
<feature type="compositionally biased region" description="Polar residues" evidence="1">
    <location>
        <begin position="718"/>
        <end position="734"/>
    </location>
</feature>
<feature type="compositionally biased region" description="Basic and acidic residues" evidence="1">
    <location>
        <begin position="359"/>
        <end position="368"/>
    </location>
</feature>
<dbReference type="OrthoDB" id="5429410at2759"/>
<feature type="compositionally biased region" description="Basic and acidic residues" evidence="1">
    <location>
        <begin position="89"/>
        <end position="105"/>
    </location>
</feature>
<dbReference type="EMBL" id="AQGS01000003">
    <property type="protein sequence ID" value="EPS45850.1"/>
    <property type="molecule type" value="Genomic_DNA"/>
</dbReference>
<comment type="caution">
    <text evidence="2">The sequence shown here is derived from an EMBL/GenBank/DDBJ whole genome shotgun (WGS) entry which is preliminary data.</text>
</comment>
<feature type="region of interest" description="Disordered" evidence="1">
    <location>
        <begin position="658"/>
        <end position="737"/>
    </location>
</feature>
<feature type="compositionally biased region" description="Polar residues" evidence="1">
    <location>
        <begin position="1"/>
        <end position="17"/>
    </location>
</feature>
<feature type="compositionally biased region" description="Polar residues" evidence="1">
    <location>
        <begin position="664"/>
        <end position="685"/>
    </location>
</feature>
<reference evidence="2 3" key="1">
    <citation type="journal article" date="2013" name="PLoS Genet.">
        <title>Genomic mechanisms accounting for the adaptation to parasitism in nematode-trapping fungi.</title>
        <authorList>
            <person name="Meerupati T."/>
            <person name="Andersson K.M."/>
            <person name="Friman E."/>
            <person name="Kumar D."/>
            <person name="Tunlid A."/>
            <person name="Ahren D."/>
        </authorList>
    </citation>
    <scope>NUCLEOTIDE SEQUENCE [LARGE SCALE GENOMIC DNA]</scope>
    <source>
        <strain evidence="2 3">CBS 200.50</strain>
    </source>
</reference>
<dbReference type="STRING" id="1284197.S8ASB1"/>
<accession>S8ASB1</accession>
<evidence type="ECO:0000256" key="1">
    <source>
        <dbReference type="SAM" id="MobiDB-lite"/>
    </source>
</evidence>
<organism evidence="2 3">
    <name type="scientific">Dactylellina haptotyla (strain CBS 200.50)</name>
    <name type="common">Nematode-trapping fungus</name>
    <name type="synonym">Monacrosporium haptotylum</name>
    <dbReference type="NCBI Taxonomy" id="1284197"/>
    <lineage>
        <taxon>Eukaryota</taxon>
        <taxon>Fungi</taxon>
        <taxon>Dikarya</taxon>
        <taxon>Ascomycota</taxon>
        <taxon>Pezizomycotina</taxon>
        <taxon>Orbiliomycetes</taxon>
        <taxon>Orbiliales</taxon>
        <taxon>Orbiliaceae</taxon>
        <taxon>Dactylellina</taxon>
    </lineage>
</organism>
<feature type="region of interest" description="Disordered" evidence="1">
    <location>
        <begin position="359"/>
        <end position="412"/>
    </location>
</feature>
<keyword evidence="3" id="KW-1185">Reference proteome</keyword>
<dbReference type="HOGENOM" id="CLU_298597_0_0_1"/>
<name>S8ASB1_DACHA</name>
<feature type="region of interest" description="Disordered" evidence="1">
    <location>
        <begin position="82"/>
        <end position="113"/>
    </location>
</feature>
<protein>
    <submittedName>
        <fullName evidence="2">Uncharacterized protein</fullName>
    </submittedName>
</protein>
<reference evidence="3" key="2">
    <citation type="submission" date="2013-04" db="EMBL/GenBank/DDBJ databases">
        <title>Genomic mechanisms accounting for the adaptation to parasitism in nematode-trapping fungi.</title>
        <authorList>
            <person name="Ahren D.G."/>
        </authorList>
    </citation>
    <scope>NUCLEOTIDE SEQUENCE [LARGE SCALE GENOMIC DNA]</scope>
    <source>
        <strain evidence="3">CBS 200.50</strain>
    </source>
</reference>
<feature type="region of interest" description="Disordered" evidence="1">
    <location>
        <begin position="293"/>
        <end position="317"/>
    </location>
</feature>
<proteinExistence type="predicted"/>
<feature type="compositionally biased region" description="Basic and acidic residues" evidence="1">
    <location>
        <begin position="540"/>
        <end position="556"/>
    </location>
</feature>
<sequence length="1006" mass="111564">MSSYGDSEHNSGGSRAPTSLPPAYCANPDFAKHKIGQSPFIDLTDLPSNSSILYYQTPYNLSQENLESISFGYPVEGPHFGSTKHRNAGTKDYDDRAPYTQDEKGTIISGSSDEGTNYKYNSTLKNELTWRKTPTQFSKSVQDSLPNKDVPYSEKENGEAWSPEALAELMECALTIYQWARSEPLAPAPLETVEPHSIRGTFIAAVKELQSLDTPSRAQLINMLSGSEVSSTLRRRATSDYPLSEKFLNPKVPTRSLALRRARGVMRQGKVLNFPKPGGKAISHSLSALTIDKGTGQATPKTTAKMSKHERNLRRATDDTLINDEDYDEFMEDFAALSMSAERLSNQRYGSFGMMAVEETPREEKPEPSDFEMSTPSTERQSDEKPEVASVESETPESQDDKNIQNDNLPSLEDQRKVYHRDIDQHAVDLANFEEDVVSKVIDVELESAAKLKAVLVQFLLIVLPSANARLKAWNSCQASGLRDIAWISKIRPGKTTEYSGQRSRAGDVTGYHACGSSSNISGFSNSGGDRHNPSRKHSRGGDKEDNNDRDGSEPPRKKRTFKSVEDLSKNLACPFAKGQKEAYPNCLFINRKSLPGIREHLKRNHFNGNNPVQITQARTWAQIFLYCNPDWPVATRPIPSPNYDPFEVYLHSHGLSSHHARNSSEATSNGSSQPLTDETPSLSPGYSEPGTHNIDEQLAESYPEQPPNIPEIPSKSLLRSQAAKHSNNNNGNPSMDAAVSRHLLQQLSTGNIRGISPLQINAARSELQQIPNTDFQHCIQDNLGINTSEIALEDLFGDLFTSVEVQSHQLEGNSLWCPLPEQSPISASSAASSASLSVSPPETSISSAPPLHLTPQDAAIKPFHPDQLSSLDLDIDIDIFSGEGNKTPITASTKSITGSLLDDNKKKYLLRVARNPAVSCSTESSRHKKFFFDDVNEFRNGFESWMKSQFFDPLFCWDSFELENPQRKAVLSSKEDVIDELEFVWDTWRTDRVGFLLVPKNIDVA</sequence>
<feature type="compositionally biased region" description="Polar residues" evidence="1">
    <location>
        <begin position="296"/>
        <end position="305"/>
    </location>
</feature>
<feature type="compositionally biased region" description="Basic and acidic residues" evidence="1">
    <location>
        <begin position="307"/>
        <end position="317"/>
    </location>
</feature>
<dbReference type="AlphaFoldDB" id="S8ASB1"/>
<feature type="region of interest" description="Disordered" evidence="1">
    <location>
        <begin position="1"/>
        <end position="23"/>
    </location>
</feature>
<feature type="region of interest" description="Disordered" evidence="1">
    <location>
        <begin position="520"/>
        <end position="564"/>
    </location>
</feature>
<gene>
    <name evidence="2" type="ORF">H072_275</name>
</gene>